<accession>A0A934RSU6</accession>
<evidence type="ECO:0000256" key="1">
    <source>
        <dbReference type="SAM" id="Phobius"/>
    </source>
</evidence>
<evidence type="ECO:0000313" key="2">
    <source>
        <dbReference type="EMBL" id="MBK1833871.1"/>
    </source>
</evidence>
<evidence type="ECO:0000313" key="3">
    <source>
        <dbReference type="Proteomes" id="UP000604083"/>
    </source>
</evidence>
<organism evidence="2 3">
    <name type="scientific">Roseibacillus ishigakijimensis</name>
    <dbReference type="NCBI Taxonomy" id="454146"/>
    <lineage>
        <taxon>Bacteria</taxon>
        <taxon>Pseudomonadati</taxon>
        <taxon>Verrucomicrobiota</taxon>
        <taxon>Verrucomicrobiia</taxon>
        <taxon>Verrucomicrobiales</taxon>
        <taxon>Verrucomicrobiaceae</taxon>
        <taxon>Roseibacillus</taxon>
    </lineage>
</organism>
<keyword evidence="3" id="KW-1185">Reference proteome</keyword>
<reference evidence="2" key="1">
    <citation type="submission" date="2021-01" db="EMBL/GenBank/DDBJ databases">
        <title>Modified the classification status of verrucomicrobia.</title>
        <authorList>
            <person name="Feng X."/>
        </authorList>
    </citation>
    <scope>NUCLEOTIDE SEQUENCE</scope>
    <source>
        <strain evidence="2">KCTC 12986</strain>
    </source>
</reference>
<protein>
    <submittedName>
        <fullName evidence="2">Uncharacterized protein</fullName>
    </submittedName>
</protein>
<keyword evidence="1" id="KW-1133">Transmembrane helix</keyword>
<feature type="transmembrane region" description="Helical" evidence="1">
    <location>
        <begin position="89"/>
        <end position="111"/>
    </location>
</feature>
<feature type="transmembrane region" description="Helical" evidence="1">
    <location>
        <begin position="7"/>
        <end position="25"/>
    </location>
</feature>
<proteinExistence type="predicted"/>
<feature type="transmembrane region" description="Helical" evidence="1">
    <location>
        <begin position="62"/>
        <end position="83"/>
    </location>
</feature>
<dbReference type="EMBL" id="JAENIO010000014">
    <property type="protein sequence ID" value="MBK1833871.1"/>
    <property type="molecule type" value="Genomic_DNA"/>
</dbReference>
<name>A0A934RSU6_9BACT</name>
<keyword evidence="1" id="KW-0812">Transmembrane</keyword>
<dbReference type="AlphaFoldDB" id="A0A934RSU6"/>
<dbReference type="RefSeq" id="WP_200391304.1">
    <property type="nucleotide sequence ID" value="NZ_JAENIO010000014.1"/>
</dbReference>
<feature type="transmembrane region" description="Helical" evidence="1">
    <location>
        <begin position="31"/>
        <end position="50"/>
    </location>
</feature>
<comment type="caution">
    <text evidence="2">The sequence shown here is derived from an EMBL/GenBank/DDBJ whole genome shotgun (WGS) entry which is preliminary data.</text>
</comment>
<keyword evidence="1" id="KW-0472">Membrane</keyword>
<sequence>MNDMPQKGILTGSILIAVALIGYFASGMASWTALIPAIAGLPILLCSLVARKDHLLKHGMHGAAVFALLGFLAPLGRLIPTAIKGEFVFNLATAIMLAMLVICGFFLFLCIQSFKAARRAKQG</sequence>
<dbReference type="Proteomes" id="UP000604083">
    <property type="component" value="Unassembled WGS sequence"/>
</dbReference>
<gene>
    <name evidence="2" type="ORF">JIN78_07355</name>
</gene>